<organism evidence="2 3">
    <name type="scientific">Mycena sanguinolenta</name>
    <dbReference type="NCBI Taxonomy" id="230812"/>
    <lineage>
        <taxon>Eukaryota</taxon>
        <taxon>Fungi</taxon>
        <taxon>Dikarya</taxon>
        <taxon>Basidiomycota</taxon>
        <taxon>Agaricomycotina</taxon>
        <taxon>Agaricomycetes</taxon>
        <taxon>Agaricomycetidae</taxon>
        <taxon>Agaricales</taxon>
        <taxon>Marasmiineae</taxon>
        <taxon>Mycenaceae</taxon>
        <taxon>Mycena</taxon>
    </lineage>
</organism>
<dbReference type="AlphaFoldDB" id="A0A8H7D3B0"/>
<keyword evidence="3" id="KW-1185">Reference proteome</keyword>
<dbReference type="OrthoDB" id="2269034at2759"/>
<dbReference type="InterPro" id="IPR036047">
    <property type="entry name" value="F-box-like_dom_sf"/>
</dbReference>
<evidence type="ECO:0000259" key="1">
    <source>
        <dbReference type="Pfam" id="PF12937"/>
    </source>
</evidence>
<dbReference type="Proteomes" id="UP000623467">
    <property type="component" value="Unassembled WGS sequence"/>
</dbReference>
<evidence type="ECO:0000313" key="2">
    <source>
        <dbReference type="EMBL" id="KAF7357431.1"/>
    </source>
</evidence>
<dbReference type="Gene3D" id="1.20.1280.50">
    <property type="match status" value="1"/>
</dbReference>
<proteinExistence type="predicted"/>
<accession>A0A8H7D3B0</accession>
<dbReference type="Pfam" id="PF12937">
    <property type="entry name" value="F-box-like"/>
    <property type="match status" value="1"/>
</dbReference>
<sequence>MTLISMHAIPGPGNRKNASSITQPMAESDFEITSFQNEITALESQAATELRCAAGAVPIRTLPVELFAEILVLTIRTSDSDVFDSLHIQDAFRVSHVCRYWRQIANGTPYLWTGPIQVDFSRQRDSADANGLRTWLERSAPLSVPVMITGFRHRSWLTESSSRLNEELLRVASRWRSLSMQSIHFTGQAWFVQQLAGRRLDSLEELELSTLSDGRSHLDLTTSSPFPTAPRLRKVAFDMDSGIPMPWAQLTDMTLTGKISPEGFLDIFSQCTNVVRASIIIAGWSVVLPPVPTNVLMLNHLHVLSVTWPQVEFQFLDCLSAPALDELCICIPFQSSGGSGEWKQPTFTAFQRRSPHMTKLEIDANGFFRAI</sequence>
<dbReference type="InterPro" id="IPR001810">
    <property type="entry name" value="F-box_dom"/>
</dbReference>
<evidence type="ECO:0000313" key="3">
    <source>
        <dbReference type="Proteomes" id="UP000623467"/>
    </source>
</evidence>
<dbReference type="SUPFAM" id="SSF81383">
    <property type="entry name" value="F-box domain"/>
    <property type="match status" value="1"/>
</dbReference>
<gene>
    <name evidence="2" type="ORF">MSAN_01339100</name>
</gene>
<protein>
    <submittedName>
        <fullName evidence="2">F-box domain-containing protein</fullName>
    </submittedName>
</protein>
<feature type="domain" description="F-box" evidence="1">
    <location>
        <begin position="61"/>
        <end position="113"/>
    </location>
</feature>
<reference evidence="2" key="1">
    <citation type="submission" date="2020-05" db="EMBL/GenBank/DDBJ databases">
        <title>Mycena genomes resolve the evolution of fungal bioluminescence.</title>
        <authorList>
            <person name="Tsai I.J."/>
        </authorList>
    </citation>
    <scope>NUCLEOTIDE SEQUENCE</scope>
    <source>
        <strain evidence="2">160909Yilan</strain>
    </source>
</reference>
<name>A0A8H7D3B0_9AGAR</name>
<comment type="caution">
    <text evidence="2">The sequence shown here is derived from an EMBL/GenBank/DDBJ whole genome shotgun (WGS) entry which is preliminary data.</text>
</comment>
<dbReference type="EMBL" id="JACAZH010000010">
    <property type="protein sequence ID" value="KAF7357431.1"/>
    <property type="molecule type" value="Genomic_DNA"/>
</dbReference>